<keyword evidence="1" id="KW-1133">Transmembrane helix</keyword>
<gene>
    <name evidence="2" type="ORF">SAMN05443431_10367</name>
</gene>
<dbReference type="AlphaFoldDB" id="A0A1I3M9G3"/>
<proteinExistence type="predicted"/>
<sequence>MSFNKKGILSLLVALFISYGLYQIYVFYFDNNNNIQSIYLVPKDAVYVIESQKPIDNWDAISKSDIWKHLNTNTYFNSLAQNLNKLDTIFKQKQGTFNRIGNREILISAHVYAPKKYGFFYVVDLQKISKLNLLKNNLNSLINSNYKVSKRKYHDHQITEVYDVKNRETLYISFIENQMIASYTHTLVEASIDQYSEPKIGRDLNFIEVKKQVGYNDMFRLYFQYDYLDQFVKVFSNTTGYTTQVLNESLEYSGFSFDLDDNTIIANGITNTNNQASSYLKALQKSGKGKRTISRIAPKETALYLSFGFSSFKDFYNNFETIQKENPEQFKSYLDGTEQIENFLKINIKKHFISWVDDEIALLQLHSNVSDSKKDVALVIKINNIDDAKENLDFILEQIRKRSPVKFKAVDYKGYTINFMSIKGFFKILLGDLFSDIEKPYYTIIDNYVVFSNEPNTLKSIINGYTNKQTLSNFEAFNNFDDRFDKRSSVFAYINTPSLYNNAYQFVDNATKQQLSVNKDYVICFPLIGIQLTPEQRYFESKIVIDYQAPDQVKSNYTFIDATIPNKPNSNTSSLINKDTIDQTTVFNIPEIYPTDLTADQFSKKYANGNTKFSVELKDGLKHGRYKSYYSNGVLKISGKYRKDKQVGTWRVYDLNEDLIFKKRF</sequence>
<keyword evidence="3" id="KW-1185">Reference proteome</keyword>
<accession>A0A1I3M9G3</accession>
<dbReference type="RefSeq" id="WP_090838481.1">
    <property type="nucleotide sequence ID" value="NZ_FORM01000003.1"/>
</dbReference>
<dbReference type="STRING" id="1144750.SAMN05443431_10367"/>
<dbReference type="Pfam" id="PF11832">
    <property type="entry name" value="DUF3352"/>
    <property type="match status" value="1"/>
</dbReference>
<keyword evidence="1" id="KW-0472">Membrane</keyword>
<feature type="transmembrane region" description="Helical" evidence="1">
    <location>
        <begin position="7"/>
        <end position="28"/>
    </location>
</feature>
<evidence type="ECO:0000313" key="2">
    <source>
        <dbReference type="EMBL" id="SFI93694.1"/>
    </source>
</evidence>
<dbReference type="InterPro" id="IPR021787">
    <property type="entry name" value="DUF3352"/>
</dbReference>
<evidence type="ECO:0008006" key="4">
    <source>
        <dbReference type="Google" id="ProtNLM"/>
    </source>
</evidence>
<dbReference type="Gene3D" id="2.20.110.10">
    <property type="entry name" value="Histone H3 K4-specific methyltransferase SET7/9 N-terminal domain"/>
    <property type="match status" value="1"/>
</dbReference>
<dbReference type="EMBL" id="FORM01000003">
    <property type="protein sequence ID" value="SFI93694.1"/>
    <property type="molecule type" value="Genomic_DNA"/>
</dbReference>
<keyword evidence="1" id="KW-0812">Transmembrane</keyword>
<organism evidence="2 3">
    <name type="scientific">Olleya namhaensis</name>
    <dbReference type="NCBI Taxonomy" id="1144750"/>
    <lineage>
        <taxon>Bacteria</taxon>
        <taxon>Pseudomonadati</taxon>
        <taxon>Bacteroidota</taxon>
        <taxon>Flavobacteriia</taxon>
        <taxon>Flavobacteriales</taxon>
        <taxon>Flavobacteriaceae</taxon>
    </lineage>
</organism>
<evidence type="ECO:0000256" key="1">
    <source>
        <dbReference type="SAM" id="Phobius"/>
    </source>
</evidence>
<name>A0A1I3M9G3_9FLAO</name>
<dbReference type="Proteomes" id="UP000199559">
    <property type="component" value="Unassembled WGS sequence"/>
</dbReference>
<reference evidence="3" key="1">
    <citation type="submission" date="2016-10" db="EMBL/GenBank/DDBJ databases">
        <authorList>
            <person name="Varghese N."/>
            <person name="Submissions S."/>
        </authorList>
    </citation>
    <scope>NUCLEOTIDE SEQUENCE [LARGE SCALE GENOMIC DNA]</scope>
    <source>
        <strain evidence="3">DSM 28881</strain>
    </source>
</reference>
<protein>
    <recommendedName>
        <fullName evidence="4">DUF3352 domain-containing protein</fullName>
    </recommendedName>
</protein>
<dbReference type="SUPFAM" id="SSF82185">
    <property type="entry name" value="Histone H3 K4-specific methyltransferase SET7/9 N-terminal domain"/>
    <property type="match status" value="1"/>
</dbReference>
<evidence type="ECO:0000313" key="3">
    <source>
        <dbReference type="Proteomes" id="UP000199559"/>
    </source>
</evidence>